<dbReference type="Proteomes" id="UP001159363">
    <property type="component" value="Chromosome 3"/>
</dbReference>
<keyword evidence="4" id="KW-1185">Reference proteome</keyword>
<evidence type="ECO:0000259" key="1">
    <source>
        <dbReference type="Pfam" id="PF07727"/>
    </source>
</evidence>
<dbReference type="PANTHER" id="PTHR11439">
    <property type="entry name" value="GAG-POL-RELATED RETROTRANSPOSON"/>
    <property type="match status" value="1"/>
</dbReference>
<evidence type="ECO:0000313" key="4">
    <source>
        <dbReference type="Proteomes" id="UP001159363"/>
    </source>
</evidence>
<name>A0ABQ9I0X8_9NEOP</name>
<accession>A0ABQ9I0X8</accession>
<evidence type="ECO:0000313" key="3">
    <source>
        <dbReference type="EMBL" id="KAJ8890280.1"/>
    </source>
</evidence>
<dbReference type="Pfam" id="PF07727">
    <property type="entry name" value="RVT_2"/>
    <property type="match status" value="1"/>
</dbReference>
<evidence type="ECO:0008006" key="5">
    <source>
        <dbReference type="Google" id="ProtNLM"/>
    </source>
</evidence>
<proteinExistence type="predicted"/>
<sequence>MATASEDFAHVEKLRGHSNFSIWTFQIIVLLKSADLYNVVSTEVKYGEQDTNWGKKDAKAQRDIVTMIDKGNIQFTMSCDSTKGDRNKSTTSNRDKVAFLTESMGGNPEGSWVLDSGCTSHMINNNHSLTNVTGLESEMMTSKKNENMCAELKGDIEKVGHLNVDSMKKLATLSSGLEKRKFCMSEIQCETCLTSKQTKEHFGKAREREKRPLEIIHTDVCGPLDTTWDGFRKENKDRLCPRSYSSAKWTSRETEQDANGENESTLFDSGLVKKLWGEALRTATYLLNRSPPATANTTPAKLWYGKRQDLPRDNKNIKNARLTTEITTVMENCNHRGRKENKQKEDPNICKNTLLKKKYDNSYKAKLVTRDCEQKTGLNYNETFSSVVSLNTLRFLIAYTTKEDMFLKQFDIKTAFLYGNLEQDIFMLIPEGFEDEQGSHMACINLTDKSVFVNDDGNLILAIWVDDCLVISNEIDKIDELMMKLQTEFEVKITDNPEIFVSLEIENVRSFINIHQESYVDQLLKTYDMDCTKPATTPTDSGTDNTEDCNGKEGTFKERETLGLRYLTDLNTSLINTYSDADYAGDKTSRRSISGYVIPYMGSPVALSTRKQPIISLSTAESEFIAASECVKEVLFLNSLYKELTGEVIPVNLNIDNQSTIQMIRNDSMTKRSTHIDIKFKFLYEKVNQETSSLKYCPTDSQLADIFTKAGNPTVFCKLAKNNSLLQMSSICIKQ</sequence>
<dbReference type="InterPro" id="IPR013103">
    <property type="entry name" value="RVT_2"/>
</dbReference>
<dbReference type="EMBL" id="JARBHB010000003">
    <property type="protein sequence ID" value="KAJ8890280.1"/>
    <property type="molecule type" value="Genomic_DNA"/>
</dbReference>
<evidence type="ECO:0000259" key="2">
    <source>
        <dbReference type="Pfam" id="PF22936"/>
    </source>
</evidence>
<gene>
    <name evidence="3" type="ORF">PR048_009788</name>
</gene>
<dbReference type="InterPro" id="IPR054722">
    <property type="entry name" value="PolX-like_BBD"/>
</dbReference>
<feature type="domain" description="Retrovirus-related Pol polyprotein from transposon TNT 1-94-like beta-barrel" evidence="2">
    <location>
        <begin position="112"/>
        <end position="157"/>
    </location>
</feature>
<organism evidence="3 4">
    <name type="scientific">Dryococelus australis</name>
    <dbReference type="NCBI Taxonomy" id="614101"/>
    <lineage>
        <taxon>Eukaryota</taxon>
        <taxon>Metazoa</taxon>
        <taxon>Ecdysozoa</taxon>
        <taxon>Arthropoda</taxon>
        <taxon>Hexapoda</taxon>
        <taxon>Insecta</taxon>
        <taxon>Pterygota</taxon>
        <taxon>Neoptera</taxon>
        <taxon>Polyneoptera</taxon>
        <taxon>Phasmatodea</taxon>
        <taxon>Verophasmatodea</taxon>
        <taxon>Anareolatae</taxon>
        <taxon>Phasmatidae</taxon>
        <taxon>Eurycanthinae</taxon>
        <taxon>Dryococelus</taxon>
    </lineage>
</organism>
<dbReference type="InterPro" id="IPR036397">
    <property type="entry name" value="RNaseH_sf"/>
</dbReference>
<reference evidence="3 4" key="1">
    <citation type="submission" date="2023-02" db="EMBL/GenBank/DDBJ databases">
        <title>LHISI_Scaffold_Assembly.</title>
        <authorList>
            <person name="Stuart O.P."/>
            <person name="Cleave R."/>
            <person name="Magrath M.J.L."/>
            <person name="Mikheyev A.S."/>
        </authorList>
    </citation>
    <scope>NUCLEOTIDE SEQUENCE [LARGE SCALE GENOMIC DNA]</scope>
    <source>
        <strain evidence="3">Daus_M_001</strain>
        <tissue evidence="3">Leg muscle</tissue>
    </source>
</reference>
<feature type="domain" description="Reverse transcriptase Ty1/copia-type" evidence="1">
    <location>
        <begin position="357"/>
        <end position="451"/>
    </location>
</feature>
<dbReference type="CDD" id="cd09272">
    <property type="entry name" value="RNase_HI_RT_Ty1"/>
    <property type="match status" value="1"/>
</dbReference>
<dbReference type="Gene3D" id="3.30.420.10">
    <property type="entry name" value="Ribonuclease H-like superfamily/Ribonuclease H"/>
    <property type="match status" value="1"/>
</dbReference>
<comment type="caution">
    <text evidence="3">The sequence shown here is derived from an EMBL/GenBank/DDBJ whole genome shotgun (WGS) entry which is preliminary data.</text>
</comment>
<protein>
    <recommendedName>
        <fullName evidence="5">Reverse transcriptase Ty1/copia-type domain-containing protein</fullName>
    </recommendedName>
</protein>
<dbReference type="Pfam" id="PF22936">
    <property type="entry name" value="Pol_BBD"/>
    <property type="match status" value="1"/>
</dbReference>